<dbReference type="Proteomes" id="UP000482960">
    <property type="component" value="Unassembled WGS sequence"/>
</dbReference>
<feature type="transmembrane region" description="Helical" evidence="1">
    <location>
        <begin position="52"/>
        <end position="69"/>
    </location>
</feature>
<keyword evidence="1" id="KW-0812">Transmembrane</keyword>
<feature type="transmembrane region" description="Helical" evidence="1">
    <location>
        <begin position="158"/>
        <end position="182"/>
    </location>
</feature>
<feature type="transmembrane region" description="Helical" evidence="1">
    <location>
        <begin position="111"/>
        <end position="138"/>
    </location>
</feature>
<gene>
    <name evidence="3" type="ORF">Prum_099820</name>
</gene>
<comment type="caution">
    <text evidence="3">The sequence shown here is derived from an EMBL/GenBank/DDBJ whole genome shotgun (WGS) entry which is preliminary data.</text>
</comment>
<proteinExistence type="predicted"/>
<accession>A0A6V8LL89</accession>
<feature type="transmembrane region" description="Helical" evidence="1">
    <location>
        <begin position="29"/>
        <end position="46"/>
    </location>
</feature>
<name>A0A6V8LL89_9ACTN</name>
<reference evidence="3 4" key="1">
    <citation type="submission" date="2020-03" db="EMBL/GenBank/DDBJ databases">
        <title>Whole genome shotgun sequence of Phytohabitans rumicis NBRC 108638.</title>
        <authorList>
            <person name="Komaki H."/>
            <person name="Tamura T."/>
        </authorList>
    </citation>
    <scope>NUCLEOTIDE SEQUENCE [LARGE SCALE GENOMIC DNA]</scope>
    <source>
        <strain evidence="3 4">NBRC 108638</strain>
    </source>
</reference>
<dbReference type="RefSeq" id="WP_246278809.1">
    <property type="nucleotide sequence ID" value="NZ_BLPG01000002.1"/>
</dbReference>
<keyword evidence="1" id="KW-0472">Membrane</keyword>
<dbReference type="EMBL" id="BLPG01000002">
    <property type="protein sequence ID" value="GFJ96340.1"/>
    <property type="molecule type" value="Genomic_DNA"/>
</dbReference>
<feature type="domain" description="Putative sensor" evidence="2">
    <location>
        <begin position="32"/>
        <end position="197"/>
    </location>
</feature>
<dbReference type="AlphaFoldDB" id="A0A6V8LL89"/>
<keyword evidence="4" id="KW-1185">Reference proteome</keyword>
<organism evidence="3 4">
    <name type="scientific">Phytohabitans rumicis</name>
    <dbReference type="NCBI Taxonomy" id="1076125"/>
    <lineage>
        <taxon>Bacteria</taxon>
        <taxon>Bacillati</taxon>
        <taxon>Actinomycetota</taxon>
        <taxon>Actinomycetes</taxon>
        <taxon>Micromonosporales</taxon>
        <taxon>Micromonosporaceae</taxon>
    </lineage>
</organism>
<evidence type="ECO:0000256" key="1">
    <source>
        <dbReference type="SAM" id="Phobius"/>
    </source>
</evidence>
<sequence>MARPGASTARQALRDGPWRLLASPWPARALAYLVSGAVAGAVTLVWLPAALVLGLGVGTPLLTAPLVALERRRLRLLGGPALPDPHRRPDRPGPVAWLRTRRAEPVTWRELAYLVLHGTVLLLLDAAAVALVCAPVLLIGAGAFARSGPAAAEPADVVAAFVVAALAALALLVFALLLLYAVPLAAVAHGELARLLLAPGRRPRSVR</sequence>
<evidence type="ECO:0000313" key="3">
    <source>
        <dbReference type="EMBL" id="GFJ96340.1"/>
    </source>
</evidence>
<keyword evidence="1" id="KW-1133">Transmembrane helix</keyword>
<reference evidence="3 4" key="2">
    <citation type="submission" date="2020-03" db="EMBL/GenBank/DDBJ databases">
        <authorList>
            <person name="Ichikawa N."/>
            <person name="Kimura A."/>
            <person name="Kitahashi Y."/>
            <person name="Uohara A."/>
        </authorList>
    </citation>
    <scope>NUCLEOTIDE SEQUENCE [LARGE SCALE GENOMIC DNA]</scope>
    <source>
        <strain evidence="3 4">NBRC 108638</strain>
    </source>
</reference>
<evidence type="ECO:0000259" key="2">
    <source>
        <dbReference type="Pfam" id="PF13796"/>
    </source>
</evidence>
<dbReference type="Pfam" id="PF13796">
    <property type="entry name" value="Sensor"/>
    <property type="match status" value="1"/>
</dbReference>
<dbReference type="InterPro" id="IPR025828">
    <property type="entry name" value="Put_sensor_dom"/>
</dbReference>
<protein>
    <recommendedName>
        <fullName evidence="2">Putative sensor domain-containing protein</fullName>
    </recommendedName>
</protein>
<evidence type="ECO:0000313" key="4">
    <source>
        <dbReference type="Proteomes" id="UP000482960"/>
    </source>
</evidence>